<gene>
    <name evidence="1" type="ORF">NBRC116585_25850</name>
</gene>
<accession>A0ABQ0A2C7</accession>
<protein>
    <submittedName>
        <fullName evidence="1">DUF4198 domain-containing protein</fullName>
    </submittedName>
</protein>
<organism evidence="1 2">
    <name type="scientific">Thalassolituus maritimus</name>
    <dbReference type="NCBI Taxonomy" id="484498"/>
    <lineage>
        <taxon>Bacteria</taxon>
        <taxon>Pseudomonadati</taxon>
        <taxon>Pseudomonadota</taxon>
        <taxon>Gammaproteobacteria</taxon>
        <taxon>Oceanospirillales</taxon>
        <taxon>Oceanospirillaceae</taxon>
        <taxon>Thalassolituus</taxon>
    </lineage>
</organism>
<keyword evidence="2" id="KW-1185">Reference proteome</keyword>
<evidence type="ECO:0000313" key="2">
    <source>
        <dbReference type="Proteomes" id="UP001481413"/>
    </source>
</evidence>
<name>A0ABQ0A2C7_9GAMM</name>
<dbReference type="Pfam" id="PF10670">
    <property type="entry name" value="DUF4198"/>
    <property type="match status" value="1"/>
</dbReference>
<comment type="caution">
    <text evidence="1">The sequence shown here is derived from an EMBL/GenBank/DDBJ whole genome shotgun (WGS) entry which is preliminary data.</text>
</comment>
<proteinExistence type="predicted"/>
<evidence type="ECO:0000313" key="1">
    <source>
        <dbReference type="EMBL" id="GAA6146467.1"/>
    </source>
</evidence>
<sequence>MGGYVTLDASFAEAFFIPEAAFSGSEYTVTETTGEQVSPDTVTELKTRVVVEHKLEDEGTYRISTGSREGGVFLFYEVDGESKRAMNPTEPLPEGAEVKMHFQSITRADTYVTHKKPSNTAVKVEETGLQILPLTHPNSIFAGEEAQVKLIFDGEAHQNTLEAYPANGEHEAESTKFESNDNGVVNFTLPAGKYLLKVRHRAPAPEGANVPTYSHTTTLSILVFADN</sequence>
<dbReference type="Proteomes" id="UP001481413">
    <property type="component" value="Unassembled WGS sequence"/>
</dbReference>
<reference evidence="1 2" key="1">
    <citation type="submission" date="2024-04" db="EMBL/GenBank/DDBJ databases">
        <title>Draft genome sequence of Thalassolituus maritimus NBRC 116585.</title>
        <authorList>
            <person name="Miyakawa T."/>
            <person name="Kusuya Y."/>
            <person name="Miura T."/>
        </authorList>
    </citation>
    <scope>NUCLEOTIDE SEQUENCE [LARGE SCALE GENOMIC DNA]</scope>
    <source>
        <strain evidence="1 2">5NW40-0001</strain>
    </source>
</reference>
<dbReference type="EMBL" id="BAABWH010000007">
    <property type="protein sequence ID" value="GAA6146467.1"/>
    <property type="molecule type" value="Genomic_DNA"/>
</dbReference>
<dbReference type="InterPro" id="IPR019613">
    <property type="entry name" value="DUF4198"/>
</dbReference>